<keyword evidence="4" id="KW-1185">Reference proteome</keyword>
<comment type="caution">
    <text evidence="3">The sequence shown here is derived from an EMBL/GenBank/DDBJ whole genome shotgun (WGS) entry which is preliminary data.</text>
</comment>
<organism evidence="3 4">
    <name type="scientific">Chryseosolibacter indicus</name>
    <dbReference type="NCBI Taxonomy" id="2782351"/>
    <lineage>
        <taxon>Bacteria</taxon>
        <taxon>Pseudomonadati</taxon>
        <taxon>Bacteroidota</taxon>
        <taxon>Cytophagia</taxon>
        <taxon>Cytophagales</taxon>
        <taxon>Chryseotaleaceae</taxon>
        <taxon>Chryseosolibacter</taxon>
    </lineage>
</organism>
<evidence type="ECO:0000256" key="1">
    <source>
        <dbReference type="PROSITE-ProRule" id="PRU00169"/>
    </source>
</evidence>
<proteinExistence type="predicted"/>
<accession>A0ABS5VUK2</accession>
<keyword evidence="1" id="KW-0597">Phosphoprotein</keyword>
<evidence type="ECO:0000313" key="4">
    <source>
        <dbReference type="Proteomes" id="UP000772618"/>
    </source>
</evidence>
<evidence type="ECO:0000313" key="3">
    <source>
        <dbReference type="EMBL" id="MBT1704510.1"/>
    </source>
</evidence>
<name>A0ABS5VUK2_9BACT</name>
<dbReference type="EMBL" id="JAHESD010000032">
    <property type="protein sequence ID" value="MBT1704510.1"/>
    <property type="molecule type" value="Genomic_DNA"/>
</dbReference>
<reference evidence="3 4" key="1">
    <citation type="submission" date="2021-05" db="EMBL/GenBank/DDBJ databases">
        <title>A Polyphasic approach of four new species of the genus Ohtaekwangia: Ohtaekwangia histidinii sp. nov., Ohtaekwangia cretensis sp. nov., Ohtaekwangia indiensis sp. nov., Ohtaekwangia reichenbachii sp. nov. from diverse environment.</title>
        <authorList>
            <person name="Octaviana S."/>
        </authorList>
    </citation>
    <scope>NUCLEOTIDE SEQUENCE [LARGE SCALE GENOMIC DNA]</scope>
    <source>
        <strain evidence="3 4">PWU20</strain>
    </source>
</reference>
<protein>
    <submittedName>
        <fullName evidence="3">Response regulator</fullName>
    </submittedName>
</protein>
<feature type="domain" description="Response regulatory" evidence="2">
    <location>
        <begin position="2"/>
        <end position="123"/>
    </location>
</feature>
<dbReference type="Pfam" id="PF00072">
    <property type="entry name" value="Response_reg"/>
    <property type="match status" value="1"/>
</dbReference>
<dbReference type="SMART" id="SM00448">
    <property type="entry name" value="REC"/>
    <property type="match status" value="1"/>
</dbReference>
<dbReference type="InterPro" id="IPR011006">
    <property type="entry name" value="CheY-like_superfamily"/>
</dbReference>
<dbReference type="PANTHER" id="PTHR44520:SF2">
    <property type="entry name" value="RESPONSE REGULATOR RCP1"/>
    <property type="match status" value="1"/>
</dbReference>
<dbReference type="Proteomes" id="UP000772618">
    <property type="component" value="Unassembled WGS sequence"/>
</dbReference>
<dbReference type="PROSITE" id="PS50110">
    <property type="entry name" value="RESPONSE_REGULATORY"/>
    <property type="match status" value="1"/>
</dbReference>
<gene>
    <name evidence="3" type="ORF">KK060_14545</name>
</gene>
<sequence length="138" mass="15933">MNIVVVDDDEDDKMVFTSALDSLDIPVEYETAKDGADALELINNNLLFFPDYIFLDLNMPGMTGFQFLEEIKKVSVLRTIPVIIYTTSNYEKDINRSFELGAYGFIRKPHRFEDLQNILKRILSNNNLSLSKERLVFT</sequence>
<dbReference type="Gene3D" id="3.40.50.2300">
    <property type="match status" value="1"/>
</dbReference>
<feature type="modified residue" description="4-aspartylphosphate" evidence="1">
    <location>
        <position position="56"/>
    </location>
</feature>
<dbReference type="PANTHER" id="PTHR44520">
    <property type="entry name" value="RESPONSE REGULATOR RCP1-RELATED"/>
    <property type="match status" value="1"/>
</dbReference>
<dbReference type="InterPro" id="IPR052893">
    <property type="entry name" value="TCS_response_regulator"/>
</dbReference>
<dbReference type="InterPro" id="IPR001789">
    <property type="entry name" value="Sig_transdc_resp-reg_receiver"/>
</dbReference>
<evidence type="ECO:0000259" key="2">
    <source>
        <dbReference type="PROSITE" id="PS50110"/>
    </source>
</evidence>
<dbReference type="RefSeq" id="WP_254154471.1">
    <property type="nucleotide sequence ID" value="NZ_JAHESD010000032.1"/>
</dbReference>
<dbReference type="SUPFAM" id="SSF52172">
    <property type="entry name" value="CheY-like"/>
    <property type="match status" value="1"/>
</dbReference>